<dbReference type="InterPro" id="IPR050903">
    <property type="entry name" value="Bact_Chemotaxis_MeTrfase"/>
</dbReference>
<evidence type="ECO:0000259" key="11">
    <source>
        <dbReference type="PROSITE" id="PS50123"/>
    </source>
</evidence>
<dbReference type="InterPro" id="IPR000673">
    <property type="entry name" value="Sig_transdc_resp-reg_Me-estase"/>
</dbReference>
<dbReference type="InterPro" id="IPR035965">
    <property type="entry name" value="PAS-like_dom_sf"/>
</dbReference>
<dbReference type="SUPFAM" id="SSF52738">
    <property type="entry name" value="Methylesterase CheB, C-terminal domain"/>
    <property type="match status" value="1"/>
</dbReference>
<dbReference type="AlphaFoldDB" id="A0A4U1G156"/>
<keyword evidence="4" id="KW-0808">Transferase</keyword>
<dbReference type="SMART" id="SM00091">
    <property type="entry name" value="PAS"/>
    <property type="match status" value="3"/>
</dbReference>
<evidence type="ECO:0000256" key="8">
    <source>
        <dbReference type="SAM" id="MobiDB-lite"/>
    </source>
</evidence>
<dbReference type="GO" id="GO:0000156">
    <property type="term" value="F:phosphorelay response regulator activity"/>
    <property type="evidence" value="ECO:0007669"/>
    <property type="project" value="InterPro"/>
</dbReference>
<dbReference type="PROSITE" id="PS50122">
    <property type="entry name" value="CHEB"/>
    <property type="match status" value="1"/>
</dbReference>
<keyword evidence="9" id="KW-0812">Transmembrane</keyword>
<dbReference type="GO" id="GO:0006935">
    <property type="term" value="P:chemotaxis"/>
    <property type="evidence" value="ECO:0007669"/>
    <property type="project" value="UniProtKB-UniRule"/>
</dbReference>
<dbReference type="GO" id="GO:0008984">
    <property type="term" value="F:protein-glutamate methylesterase activity"/>
    <property type="evidence" value="ECO:0007669"/>
    <property type="project" value="InterPro"/>
</dbReference>
<feature type="active site" evidence="6">
    <location>
        <position position="159"/>
    </location>
</feature>
<sequence>MKKNKLTQNTNAEDLSQELKQLEKKSNQRIFFPIVALGGSAGSFHAFEQFFLHMPIDSGFAFVIVMHLQANTGLKAADLIQKFTAMPVQEAEDGLQIVTNHVYIIPPDRDMGMHNGHLLMFNISRSKGAHMAIDYFLQSLAEDQWNHAVAIIFSGMGADGENGVRMIKEKLGMAMAQLPESAEYPSMPAAAIKTGMVDYILIPEEMPLRLIQYLNHPALQEPISEEQLLERNNYTHIQKILMLLRSHTGHDFTLYKKNTISRRIERRIAFHQLPDYMHYVNYMRENPHEIEALFNELLIGVTKFFRDGAAFDALKPHLYAKLAQKNNDEPIRIWIAGCSTGEEAYSLAILLLEYLDSLKSDSPPKVQIFATDLDPRAIEQARSGYYFSNIISEISAERLDRFFVAKNNGYVVKKSVRGMIVFAQHNLIKDAPFTKLDLLCCRNVMIYLTADLQKKLMPIFHYSLNHNGLLFLGPAESVGVFSDAFHLIESKWKIYERKEGTDGVAKIIDFPFHISNAPAKISKEIPEIPIIKNVVAENFHRILLEEYTPASLLVNEKGDILYINGIMDKYLQVTSGEATMNIYKMVKEELKYVISNAIHQAAVQKGSVEFTDLKLQEKEVFTLVDLTVKYITTNHLQGLFVLSFKEKGPVKKKRSRAIDSIRGEAVKELENELVYTKQQLNTTIEQMETSLEELKSTNEELQSTNEELQSTNEEALTTKEEMQSLNEELMTINLQYQNKTEELTRLNNDMKNLLDSTEIGTIFLDNHLNILRFTPQVTKLFNVISSDIGRSITHIVSNFDYPAIEATIVEVIEKLSGKELEVRTRKNDWYNLRIMPYRTIDNFISGAVLTFTRITPVKALEDRLSTLLSYVRKSINSMNEAAVLLDHEGKVLAVNKFFLTMFNLREFEIKELLLIDFVHNRWNTKKLDTLLDGYEDKEMYLQHEFRGLGVLKLMVGVNYLSIEESEKNGATIVTFKEQENETKKSREQGEDNFTAPS</sequence>
<dbReference type="Pfam" id="PF03705">
    <property type="entry name" value="CheR_N"/>
    <property type="match status" value="1"/>
</dbReference>
<dbReference type="PANTHER" id="PTHR24422:SF27">
    <property type="entry name" value="PROTEIN-GLUTAMATE O-METHYLTRANSFERASE"/>
    <property type="match status" value="1"/>
</dbReference>
<feature type="domain" description="CheR-type methyltransferase" evidence="11">
    <location>
        <begin position="236"/>
        <end position="478"/>
    </location>
</feature>
<dbReference type="InterPro" id="IPR035909">
    <property type="entry name" value="CheB_C"/>
</dbReference>
<dbReference type="PRINTS" id="PR00996">
    <property type="entry name" value="CHERMTFRASE"/>
</dbReference>
<organism evidence="12 13">
    <name type="scientific">Pedobacter hiemivivus</name>
    <dbReference type="NCBI Taxonomy" id="2530454"/>
    <lineage>
        <taxon>Bacteria</taxon>
        <taxon>Pseudomonadati</taxon>
        <taxon>Bacteroidota</taxon>
        <taxon>Sphingobacteriia</taxon>
        <taxon>Sphingobacteriales</taxon>
        <taxon>Sphingobacteriaceae</taxon>
        <taxon>Pedobacter</taxon>
    </lineage>
</organism>
<reference evidence="12 13" key="1">
    <citation type="submission" date="2019-04" db="EMBL/GenBank/DDBJ databases">
        <title>Pedobacter sp. RP-1-16 sp. nov., isolated from Arctic soil.</title>
        <authorList>
            <person name="Dahal R.H."/>
            <person name="Kim D.-U."/>
        </authorList>
    </citation>
    <scope>NUCLEOTIDE SEQUENCE [LARGE SCALE GENOMIC DNA]</scope>
    <source>
        <strain evidence="12 13">RP-1-16</strain>
    </source>
</reference>
<dbReference type="InterPro" id="IPR022642">
    <property type="entry name" value="CheR_C"/>
</dbReference>
<dbReference type="InterPro" id="IPR022641">
    <property type="entry name" value="CheR_N"/>
</dbReference>
<keyword evidence="9" id="KW-0472">Membrane</keyword>
<dbReference type="InterPro" id="IPR000014">
    <property type="entry name" value="PAS"/>
</dbReference>
<evidence type="ECO:0000313" key="13">
    <source>
        <dbReference type="Proteomes" id="UP000309594"/>
    </source>
</evidence>
<dbReference type="Gene3D" id="3.30.450.20">
    <property type="entry name" value="PAS domain"/>
    <property type="match status" value="1"/>
</dbReference>
<keyword evidence="5" id="KW-0949">S-adenosyl-L-methionine</keyword>
<evidence type="ECO:0000256" key="5">
    <source>
        <dbReference type="ARBA" id="ARBA00022691"/>
    </source>
</evidence>
<evidence type="ECO:0000256" key="1">
    <source>
        <dbReference type="ARBA" id="ARBA00001541"/>
    </source>
</evidence>
<evidence type="ECO:0000256" key="4">
    <source>
        <dbReference type="ARBA" id="ARBA00022679"/>
    </source>
</evidence>
<dbReference type="InterPro" id="IPR000780">
    <property type="entry name" value="CheR_MeTrfase"/>
</dbReference>
<keyword evidence="6" id="KW-0378">Hydrolase</keyword>
<evidence type="ECO:0000313" key="12">
    <source>
        <dbReference type="EMBL" id="TKC56200.1"/>
    </source>
</evidence>
<name>A0A4U1G156_9SPHI</name>
<feature type="region of interest" description="Disordered" evidence="8">
    <location>
        <begin position="978"/>
        <end position="997"/>
    </location>
</feature>
<protein>
    <recommendedName>
        <fullName evidence="2">protein-glutamate O-methyltransferase</fullName>
        <ecNumber evidence="2">2.1.1.80</ecNumber>
    </recommendedName>
</protein>
<comment type="catalytic activity">
    <reaction evidence="1">
        <text>L-glutamyl-[protein] + S-adenosyl-L-methionine = [protein]-L-glutamate 5-O-methyl ester + S-adenosyl-L-homocysteine</text>
        <dbReference type="Rhea" id="RHEA:24452"/>
        <dbReference type="Rhea" id="RHEA-COMP:10208"/>
        <dbReference type="Rhea" id="RHEA-COMP:10311"/>
        <dbReference type="ChEBI" id="CHEBI:29973"/>
        <dbReference type="ChEBI" id="CHEBI:57856"/>
        <dbReference type="ChEBI" id="CHEBI:59789"/>
        <dbReference type="ChEBI" id="CHEBI:82795"/>
        <dbReference type="EC" id="2.1.1.80"/>
    </reaction>
</comment>
<evidence type="ECO:0000256" key="6">
    <source>
        <dbReference type="PROSITE-ProRule" id="PRU00050"/>
    </source>
</evidence>
<dbReference type="Gene3D" id="1.10.155.10">
    <property type="entry name" value="Chemotaxis receptor methyltransferase CheR, N-terminal domain"/>
    <property type="match status" value="1"/>
</dbReference>
<evidence type="ECO:0000259" key="10">
    <source>
        <dbReference type="PROSITE" id="PS50122"/>
    </source>
</evidence>
<evidence type="ECO:0000256" key="3">
    <source>
        <dbReference type="ARBA" id="ARBA00022603"/>
    </source>
</evidence>
<dbReference type="InterPro" id="IPR029063">
    <property type="entry name" value="SAM-dependent_MTases_sf"/>
</dbReference>
<keyword evidence="9" id="KW-1133">Transmembrane helix</keyword>
<proteinExistence type="predicted"/>
<feature type="coiled-coil region" evidence="7">
    <location>
        <begin position="666"/>
        <end position="756"/>
    </location>
</feature>
<dbReference type="Proteomes" id="UP000309594">
    <property type="component" value="Unassembled WGS sequence"/>
</dbReference>
<dbReference type="RefSeq" id="WP_136882028.1">
    <property type="nucleotide sequence ID" value="NZ_SWDX01000013.1"/>
</dbReference>
<dbReference type="GO" id="GO:0005737">
    <property type="term" value="C:cytoplasm"/>
    <property type="evidence" value="ECO:0007669"/>
    <property type="project" value="InterPro"/>
</dbReference>
<feature type="compositionally biased region" description="Basic and acidic residues" evidence="8">
    <location>
        <begin position="978"/>
        <end position="989"/>
    </location>
</feature>
<dbReference type="EC" id="2.1.1.80" evidence="2"/>
<dbReference type="CDD" id="cd16434">
    <property type="entry name" value="CheB-CheR_fusion"/>
    <property type="match status" value="1"/>
</dbReference>
<evidence type="ECO:0000256" key="9">
    <source>
        <dbReference type="SAM" id="Phobius"/>
    </source>
</evidence>
<dbReference type="SMART" id="SM00138">
    <property type="entry name" value="MeTrc"/>
    <property type="match status" value="1"/>
</dbReference>
<dbReference type="Pfam" id="PF13188">
    <property type="entry name" value="PAS_8"/>
    <property type="match status" value="1"/>
</dbReference>
<dbReference type="GO" id="GO:0032259">
    <property type="term" value="P:methylation"/>
    <property type="evidence" value="ECO:0007669"/>
    <property type="project" value="UniProtKB-KW"/>
</dbReference>
<dbReference type="SUPFAM" id="SSF47757">
    <property type="entry name" value="Chemotaxis receptor methyltransferase CheR, N-terminal domain"/>
    <property type="match status" value="1"/>
</dbReference>
<dbReference type="PANTHER" id="PTHR24422">
    <property type="entry name" value="CHEMOTAXIS PROTEIN METHYLTRANSFERASE"/>
    <property type="match status" value="1"/>
</dbReference>
<dbReference type="EMBL" id="SWDX01000013">
    <property type="protein sequence ID" value="TKC56200.1"/>
    <property type="molecule type" value="Genomic_DNA"/>
</dbReference>
<dbReference type="CDD" id="cd00130">
    <property type="entry name" value="PAS"/>
    <property type="match status" value="1"/>
</dbReference>
<evidence type="ECO:0000256" key="7">
    <source>
        <dbReference type="SAM" id="Coils"/>
    </source>
</evidence>
<feature type="domain" description="CheB-type methylesterase" evidence="10">
    <location>
        <begin position="34"/>
        <end position="217"/>
    </location>
</feature>
<dbReference type="Pfam" id="PF13596">
    <property type="entry name" value="PAS_10"/>
    <property type="match status" value="1"/>
</dbReference>
<dbReference type="GO" id="GO:0008983">
    <property type="term" value="F:protein-glutamate O-methyltransferase activity"/>
    <property type="evidence" value="ECO:0007669"/>
    <property type="project" value="UniProtKB-EC"/>
</dbReference>
<accession>A0A4U1G156</accession>
<comment type="caution">
    <text evidence="12">The sequence shown here is derived from an EMBL/GenBank/DDBJ whole genome shotgun (WGS) entry which is preliminary data.</text>
</comment>
<feature type="transmembrane region" description="Helical" evidence="9">
    <location>
        <begin position="30"/>
        <end position="47"/>
    </location>
</feature>
<keyword evidence="7" id="KW-0175">Coiled coil</keyword>
<dbReference type="PROSITE" id="PS50123">
    <property type="entry name" value="CHER"/>
    <property type="match status" value="1"/>
</dbReference>
<keyword evidence="6" id="KW-0145">Chemotaxis</keyword>
<keyword evidence="3" id="KW-0489">Methyltransferase</keyword>
<dbReference type="Gene3D" id="3.40.50.180">
    <property type="entry name" value="Methylesterase CheB, C-terminal domain"/>
    <property type="match status" value="1"/>
</dbReference>
<dbReference type="InterPro" id="IPR036804">
    <property type="entry name" value="CheR_N_sf"/>
</dbReference>
<dbReference type="Pfam" id="PF01339">
    <property type="entry name" value="CheB_methylest"/>
    <property type="match status" value="1"/>
</dbReference>
<dbReference type="SUPFAM" id="SSF55785">
    <property type="entry name" value="PYP-like sensor domain (PAS domain)"/>
    <property type="match status" value="2"/>
</dbReference>
<dbReference type="SUPFAM" id="SSF53335">
    <property type="entry name" value="S-adenosyl-L-methionine-dependent methyltransferases"/>
    <property type="match status" value="1"/>
</dbReference>
<feature type="active site" evidence="6">
    <location>
        <position position="67"/>
    </location>
</feature>
<evidence type="ECO:0000256" key="2">
    <source>
        <dbReference type="ARBA" id="ARBA00012534"/>
    </source>
</evidence>
<dbReference type="Gene3D" id="3.40.50.150">
    <property type="entry name" value="Vaccinia Virus protein VP39"/>
    <property type="match status" value="1"/>
</dbReference>
<feature type="active site" evidence="6">
    <location>
        <position position="40"/>
    </location>
</feature>
<dbReference type="Pfam" id="PF01739">
    <property type="entry name" value="CheR"/>
    <property type="match status" value="1"/>
</dbReference>
<gene>
    <name evidence="12" type="ORF">FBD94_23395</name>
</gene>